<reference evidence="1 2" key="1">
    <citation type="journal article" date="2006" name="Science">
        <title>The genome of black cottonwood, Populus trichocarpa (Torr. &amp; Gray).</title>
        <authorList>
            <person name="Tuskan G.A."/>
            <person name="Difazio S."/>
            <person name="Jansson S."/>
            <person name="Bohlmann J."/>
            <person name="Grigoriev I."/>
            <person name="Hellsten U."/>
            <person name="Putnam N."/>
            <person name="Ralph S."/>
            <person name="Rombauts S."/>
            <person name="Salamov A."/>
            <person name="Schein J."/>
            <person name="Sterck L."/>
            <person name="Aerts A."/>
            <person name="Bhalerao R.R."/>
            <person name="Bhalerao R.P."/>
            <person name="Blaudez D."/>
            <person name="Boerjan W."/>
            <person name="Brun A."/>
            <person name="Brunner A."/>
            <person name="Busov V."/>
            <person name="Campbell M."/>
            <person name="Carlson J."/>
            <person name="Chalot M."/>
            <person name="Chapman J."/>
            <person name="Chen G.L."/>
            <person name="Cooper D."/>
            <person name="Coutinho P.M."/>
            <person name="Couturier J."/>
            <person name="Covert S."/>
            <person name="Cronk Q."/>
            <person name="Cunningham R."/>
            <person name="Davis J."/>
            <person name="Degroeve S."/>
            <person name="Dejardin A."/>
            <person name="Depamphilis C."/>
            <person name="Detter J."/>
            <person name="Dirks B."/>
            <person name="Dubchak I."/>
            <person name="Duplessis S."/>
            <person name="Ehlting J."/>
            <person name="Ellis B."/>
            <person name="Gendler K."/>
            <person name="Goodstein D."/>
            <person name="Gribskov M."/>
            <person name="Grimwood J."/>
            <person name="Groover A."/>
            <person name="Gunter L."/>
            <person name="Hamberger B."/>
            <person name="Heinze B."/>
            <person name="Helariutta Y."/>
            <person name="Henrissat B."/>
            <person name="Holligan D."/>
            <person name="Holt R."/>
            <person name="Huang W."/>
            <person name="Islam-Faridi N."/>
            <person name="Jones S."/>
            <person name="Jones-Rhoades M."/>
            <person name="Jorgensen R."/>
            <person name="Joshi C."/>
            <person name="Kangasjarvi J."/>
            <person name="Karlsson J."/>
            <person name="Kelleher C."/>
            <person name="Kirkpatrick R."/>
            <person name="Kirst M."/>
            <person name="Kohler A."/>
            <person name="Kalluri U."/>
            <person name="Larimer F."/>
            <person name="Leebens-Mack J."/>
            <person name="Leple J.C."/>
            <person name="Locascio P."/>
            <person name="Lou Y."/>
            <person name="Lucas S."/>
            <person name="Martin F."/>
            <person name="Montanini B."/>
            <person name="Napoli C."/>
            <person name="Nelson D.R."/>
            <person name="Nelson C."/>
            <person name="Nieminen K."/>
            <person name="Nilsson O."/>
            <person name="Pereda V."/>
            <person name="Peter G."/>
            <person name="Philippe R."/>
            <person name="Pilate G."/>
            <person name="Poliakov A."/>
            <person name="Razumovskaya J."/>
            <person name="Richardson P."/>
            <person name="Rinaldi C."/>
            <person name="Ritland K."/>
            <person name="Rouze P."/>
            <person name="Ryaboy D."/>
            <person name="Schmutz J."/>
            <person name="Schrader J."/>
            <person name="Segerman B."/>
            <person name="Shin H."/>
            <person name="Siddiqui A."/>
            <person name="Sterky F."/>
            <person name="Terry A."/>
            <person name="Tsai C.J."/>
            <person name="Uberbacher E."/>
            <person name="Unneberg P."/>
            <person name="Vahala J."/>
            <person name="Wall K."/>
            <person name="Wessler S."/>
            <person name="Yang G."/>
            <person name="Yin T."/>
            <person name="Douglas C."/>
            <person name="Marra M."/>
            <person name="Sandberg G."/>
            <person name="Van de Peer Y."/>
            <person name="Rokhsar D."/>
        </authorList>
    </citation>
    <scope>NUCLEOTIDE SEQUENCE [LARGE SCALE GENOMIC DNA]</scope>
    <source>
        <strain evidence="2">cv. Nisqually</strain>
    </source>
</reference>
<accession>A0ACC0S6P5</accession>
<dbReference type="Proteomes" id="UP000006729">
    <property type="component" value="Chromosome 11"/>
</dbReference>
<keyword evidence="2" id="KW-1185">Reference proteome</keyword>
<organism evidence="1 2">
    <name type="scientific">Populus trichocarpa</name>
    <name type="common">Western balsam poplar</name>
    <name type="synonym">Populus balsamifera subsp. trichocarpa</name>
    <dbReference type="NCBI Taxonomy" id="3694"/>
    <lineage>
        <taxon>Eukaryota</taxon>
        <taxon>Viridiplantae</taxon>
        <taxon>Streptophyta</taxon>
        <taxon>Embryophyta</taxon>
        <taxon>Tracheophyta</taxon>
        <taxon>Spermatophyta</taxon>
        <taxon>Magnoliopsida</taxon>
        <taxon>eudicotyledons</taxon>
        <taxon>Gunneridae</taxon>
        <taxon>Pentapetalae</taxon>
        <taxon>rosids</taxon>
        <taxon>fabids</taxon>
        <taxon>Malpighiales</taxon>
        <taxon>Salicaceae</taxon>
        <taxon>Saliceae</taxon>
        <taxon>Populus</taxon>
    </lineage>
</organism>
<dbReference type="EMBL" id="CM009300">
    <property type="protein sequence ID" value="KAI9385073.1"/>
    <property type="molecule type" value="Genomic_DNA"/>
</dbReference>
<protein>
    <submittedName>
        <fullName evidence="1">Uncharacterized protein</fullName>
    </submittedName>
</protein>
<name>A0ACC0S6P5_POPTR</name>
<evidence type="ECO:0000313" key="1">
    <source>
        <dbReference type="EMBL" id="KAI9385073.1"/>
    </source>
</evidence>
<gene>
    <name evidence="1" type="ORF">POPTR_011G009251v4</name>
</gene>
<comment type="caution">
    <text evidence="1">The sequence shown here is derived from an EMBL/GenBank/DDBJ whole genome shotgun (WGS) entry which is preliminary data.</text>
</comment>
<sequence length="1139" mass="131231">MAAAKYQASSSSRFSHCKYQVFLSFRGEDTRKNFTDHLYTALVQAGIHTFRDDDEIGRGENIESELQKALQQSKIAIIVFSKDYASSRWCLDELVMIMERRRTADCRVLPVFYDVDPSQVRKQTGSFATAFVEHEKHFKEEMERVNGWRIALKEVADLAGMVLGDGYEALLVQCIVGKVSKNLDRKIFHVPLHFIGRDPLVNYINSWLQDESHDAAIAMLYGIGGVGKTTIAKSVFNQNFRKFECRSYLSNVREISKESKGVVCLQRQLLSDILNQTVDEIHDVDEGILKIKDALCCRRTLIVLDDVDNRDQFNAIIGMQEWFCQGCKIIVTTRNKGLIAANDEFVKCKVEPLDYKKSLELFSWHAFGQAYPVKGFVEDSWRIVHHCNGLPLALRVIGSSLSGKGRKLWGSALQQLAVIPNCEVQNVLEISYHSLDDDYQKNIFLDIACFFNGMDVDYAVTILDGLGIGARFRIDKLIDRCLVEINNDKRLWMHQLVRDMGREIARQESPKCQRTWHHEDAFRVLNGTTDAEKLRGLTLDMHALMEDDYAEVACTSSIVRSKSRRLNFSQQWFSDFLYGGKLQTNQTSLFPILSTDAFRKMSDVKFLQLNYTKFHGSFEHFPKNLIWLCWHGFSLRSVPNQISLEKLVVLDLSRSCLVDAWKGKPFLPKLKILDIRHSHDLIRTPDFSGLPVLEKLILEDCICLVQIHESIGDLQRLLILNLRNCTSLMELPEEMRRLNSLQELVLDGCSNLDSLMNTVVEHHQGRSLLQSDGIVASTSYITSLPLKLFFPSRFSARKMLRFTSFSLPRSLQILDLSGTTIRSLPESIKDLGLLKYLHLRNCKMLQALPELPSHSISLDVSFCYSLQRLANLNRCTKADGCDQFVEFKDWIKQELIEKFDSRMFRIMETVRSQIQPSRFEITFLYGIFNVVAYAFEDEELRGFYEEEEEDKWLIQNEFVDNFSFKISSAGTRRICGFNLFTRFCVTSEYSGSSLVYIGIRNNTSGRSLRCRAFIFPMIYKRRVCEFQSLMHRKLGVGDRTFDNGDDVSISVLRHHPAFQIRRIGVQWLYEEEGDDDDIQSKDENAHNSSDDDDDDAHVVKVEIASHIFRNYYCAFRCFLYDGNFTCWYFAKKGLEIVLF</sequence>
<proteinExistence type="predicted"/>
<evidence type="ECO:0000313" key="2">
    <source>
        <dbReference type="Proteomes" id="UP000006729"/>
    </source>
</evidence>